<evidence type="ECO:0000313" key="1">
    <source>
        <dbReference type="EMBL" id="GAF06618.1"/>
    </source>
</evidence>
<accession>W7YGF0</accession>
<dbReference type="SUPFAM" id="SSF52540">
    <property type="entry name" value="P-loop containing nucleoside triphosphate hydrolases"/>
    <property type="match status" value="1"/>
</dbReference>
<name>W7YGF0_9BACL</name>
<protein>
    <submittedName>
        <fullName evidence="1">Bifunctional protein</fullName>
    </submittedName>
</protein>
<dbReference type="EMBL" id="BAVZ01000001">
    <property type="protein sequence ID" value="GAF06618.1"/>
    <property type="molecule type" value="Genomic_DNA"/>
</dbReference>
<dbReference type="Gene3D" id="3.40.50.300">
    <property type="entry name" value="P-loop containing nucleotide triphosphate hydrolases"/>
    <property type="match status" value="1"/>
</dbReference>
<dbReference type="eggNOG" id="COG1660">
    <property type="taxonomic scope" value="Bacteria"/>
</dbReference>
<comment type="caution">
    <text evidence="1">The sequence shown here is derived from an EMBL/GenBank/DDBJ whole genome shotgun (WGS) entry which is preliminary data.</text>
</comment>
<keyword evidence="2" id="KW-1185">Reference proteome</keyword>
<organism evidence="1 2">
    <name type="scientific">Paenibacillus pini JCM 16418</name>
    <dbReference type="NCBI Taxonomy" id="1236976"/>
    <lineage>
        <taxon>Bacteria</taxon>
        <taxon>Bacillati</taxon>
        <taxon>Bacillota</taxon>
        <taxon>Bacilli</taxon>
        <taxon>Bacillales</taxon>
        <taxon>Paenibacillaceae</taxon>
        <taxon>Paenibacillus</taxon>
    </lineage>
</organism>
<reference evidence="1 2" key="1">
    <citation type="journal article" date="2014" name="Genome Announc.">
        <title>Draft Genome Sequence of Paenibacillus pini JCM 16418T, Isolated from the Rhizosphere of Pine Tree.</title>
        <authorList>
            <person name="Yuki M."/>
            <person name="Oshima K."/>
            <person name="Suda W."/>
            <person name="Oshida Y."/>
            <person name="Kitamura K."/>
            <person name="Iida Y."/>
            <person name="Hattori M."/>
            <person name="Ohkuma M."/>
        </authorList>
    </citation>
    <scope>NUCLEOTIDE SEQUENCE [LARGE SCALE GENOMIC DNA]</scope>
    <source>
        <strain evidence="1 2">JCM 16418</strain>
    </source>
</reference>
<dbReference type="Pfam" id="PF13238">
    <property type="entry name" value="AAA_18"/>
    <property type="match status" value="1"/>
</dbReference>
<dbReference type="AlphaFoldDB" id="W7YGF0"/>
<dbReference type="RefSeq" id="WP_036645807.1">
    <property type="nucleotide sequence ID" value="NZ_BAVZ01000001.1"/>
</dbReference>
<dbReference type="InterPro" id="IPR027417">
    <property type="entry name" value="P-loop_NTPase"/>
</dbReference>
<evidence type="ECO:0000313" key="2">
    <source>
        <dbReference type="Proteomes" id="UP000019364"/>
    </source>
</evidence>
<dbReference type="Proteomes" id="UP000019364">
    <property type="component" value="Unassembled WGS sequence"/>
</dbReference>
<dbReference type="OrthoDB" id="9799092at2"/>
<proteinExistence type="predicted"/>
<gene>
    <name evidence="1" type="ORF">JCM16418_588</name>
</gene>
<dbReference type="STRING" id="1236976.JCM16418_588"/>
<sequence length="177" mass="20600">MIVMVNGAFGSGKTTTANMLHSRIENSMIFDPEAIGYMLRHIITDEIKLEDERTDDFQDLELWRILVVNTASELKKKYNKHFIVPMTLYKPHSFDYIYNGLQNIDRDLRHFSLITSEATIAERLLSRGDQENKWILEQNKKCAEALHNEKFAEHINTDQLSTEEIVDLILLRIGEFA</sequence>